<name>A0AAV8SSN2_9ROSI</name>
<dbReference type="InterPro" id="IPR036443">
    <property type="entry name" value="Znf_RanBP2_sf"/>
</dbReference>
<evidence type="ECO:0000256" key="8">
    <source>
        <dbReference type="ARBA" id="ARBA00022833"/>
    </source>
</evidence>
<dbReference type="InterPro" id="IPR035952">
    <property type="entry name" value="Rhomboid-like_sf"/>
</dbReference>
<feature type="domain" description="RanBP2-type" evidence="14">
    <location>
        <begin position="267"/>
        <end position="297"/>
    </location>
</feature>
<evidence type="ECO:0000256" key="13">
    <source>
        <dbReference type="SAM" id="Phobius"/>
    </source>
</evidence>
<dbReference type="Gene3D" id="1.20.1540.10">
    <property type="entry name" value="Rhomboid-like"/>
    <property type="match status" value="1"/>
</dbReference>
<dbReference type="GO" id="GO:0016020">
    <property type="term" value="C:membrane"/>
    <property type="evidence" value="ECO:0007669"/>
    <property type="project" value="UniProtKB-SubCell"/>
</dbReference>
<feature type="transmembrane region" description="Helical" evidence="13">
    <location>
        <begin position="191"/>
        <end position="212"/>
    </location>
</feature>
<dbReference type="SUPFAM" id="SSF90209">
    <property type="entry name" value="Ran binding protein zinc finger-like"/>
    <property type="match status" value="1"/>
</dbReference>
<evidence type="ECO:0000256" key="5">
    <source>
        <dbReference type="ARBA" id="ARBA00022723"/>
    </source>
</evidence>
<evidence type="ECO:0000256" key="10">
    <source>
        <dbReference type="ARBA" id="ARBA00023136"/>
    </source>
</evidence>
<keyword evidence="4 13" id="KW-0812">Transmembrane</keyword>
<protein>
    <recommendedName>
        <fullName evidence="14">RanBP2-type domain-containing protein</fullName>
    </recommendedName>
</protein>
<feature type="transmembrane region" description="Helical" evidence="13">
    <location>
        <begin position="108"/>
        <end position="136"/>
    </location>
</feature>
<keyword evidence="16" id="KW-1185">Reference proteome</keyword>
<evidence type="ECO:0000256" key="6">
    <source>
        <dbReference type="ARBA" id="ARBA00022771"/>
    </source>
</evidence>
<dbReference type="EMBL" id="JAIWQS010000009">
    <property type="protein sequence ID" value="KAJ8755282.1"/>
    <property type="molecule type" value="Genomic_DNA"/>
</dbReference>
<keyword evidence="9 13" id="KW-1133">Transmembrane helix</keyword>
<evidence type="ECO:0000256" key="7">
    <source>
        <dbReference type="ARBA" id="ARBA00022801"/>
    </source>
</evidence>
<dbReference type="GO" id="GO:0004252">
    <property type="term" value="F:serine-type endopeptidase activity"/>
    <property type="evidence" value="ECO:0007669"/>
    <property type="project" value="InterPro"/>
</dbReference>
<comment type="caution">
    <text evidence="15">The sequence shown here is derived from an EMBL/GenBank/DDBJ whole genome shotgun (WGS) entry which is preliminary data.</text>
</comment>
<dbReference type="GO" id="GO:0008270">
    <property type="term" value="F:zinc ion binding"/>
    <property type="evidence" value="ECO:0007669"/>
    <property type="project" value="UniProtKB-KW"/>
</dbReference>
<evidence type="ECO:0000313" key="15">
    <source>
        <dbReference type="EMBL" id="KAJ8755282.1"/>
    </source>
</evidence>
<dbReference type="GO" id="GO:0006508">
    <property type="term" value="P:proteolysis"/>
    <property type="evidence" value="ECO:0007669"/>
    <property type="project" value="UniProtKB-KW"/>
</dbReference>
<evidence type="ECO:0000313" key="16">
    <source>
        <dbReference type="Proteomes" id="UP001159364"/>
    </source>
</evidence>
<keyword evidence="6 11" id="KW-0863">Zinc-finger</keyword>
<evidence type="ECO:0000256" key="2">
    <source>
        <dbReference type="ARBA" id="ARBA00009045"/>
    </source>
</evidence>
<keyword evidence="3" id="KW-0645">Protease</keyword>
<keyword evidence="10 13" id="KW-0472">Membrane</keyword>
<dbReference type="Gene3D" id="2.30.30.380">
    <property type="entry name" value="Zn-finger domain of Sec23/24"/>
    <property type="match status" value="1"/>
</dbReference>
<gene>
    <name evidence="15" type="ORF">K2173_019080</name>
</gene>
<comment type="similarity">
    <text evidence="2">Belongs to the peptidase S54 family.</text>
</comment>
<accession>A0AAV8SSN2</accession>
<dbReference type="InterPro" id="IPR001876">
    <property type="entry name" value="Znf_RanBP2"/>
</dbReference>
<reference evidence="15 16" key="1">
    <citation type="submission" date="2021-09" db="EMBL/GenBank/DDBJ databases">
        <title>Genomic insights and catalytic innovation underlie evolution of tropane alkaloids biosynthesis.</title>
        <authorList>
            <person name="Wang Y.-J."/>
            <person name="Tian T."/>
            <person name="Huang J.-P."/>
            <person name="Huang S.-X."/>
        </authorList>
    </citation>
    <scope>NUCLEOTIDE SEQUENCE [LARGE SCALE GENOMIC DNA]</scope>
    <source>
        <strain evidence="15">KIB-2018</strain>
        <tissue evidence="15">Leaf</tissue>
    </source>
</reference>
<keyword evidence="8" id="KW-0862">Zinc</keyword>
<dbReference type="SUPFAM" id="SSF144091">
    <property type="entry name" value="Rhomboid-like"/>
    <property type="match status" value="1"/>
</dbReference>
<dbReference type="InterPro" id="IPR022764">
    <property type="entry name" value="Peptidase_S54_rhomboid_dom"/>
</dbReference>
<evidence type="ECO:0000256" key="1">
    <source>
        <dbReference type="ARBA" id="ARBA00004141"/>
    </source>
</evidence>
<evidence type="ECO:0000259" key="14">
    <source>
        <dbReference type="PROSITE" id="PS50199"/>
    </source>
</evidence>
<comment type="subcellular location">
    <subcellularLocation>
        <location evidence="1">Membrane</location>
        <topology evidence="1">Multi-pass membrane protein</topology>
    </subcellularLocation>
</comment>
<dbReference type="SMART" id="SM00547">
    <property type="entry name" value="ZnF_RBZ"/>
    <property type="match status" value="1"/>
</dbReference>
<organism evidence="15 16">
    <name type="scientific">Erythroxylum novogranatense</name>
    <dbReference type="NCBI Taxonomy" id="1862640"/>
    <lineage>
        <taxon>Eukaryota</taxon>
        <taxon>Viridiplantae</taxon>
        <taxon>Streptophyta</taxon>
        <taxon>Embryophyta</taxon>
        <taxon>Tracheophyta</taxon>
        <taxon>Spermatophyta</taxon>
        <taxon>Magnoliopsida</taxon>
        <taxon>eudicotyledons</taxon>
        <taxon>Gunneridae</taxon>
        <taxon>Pentapetalae</taxon>
        <taxon>rosids</taxon>
        <taxon>fabids</taxon>
        <taxon>Malpighiales</taxon>
        <taxon>Erythroxylaceae</taxon>
        <taxon>Erythroxylum</taxon>
    </lineage>
</organism>
<evidence type="ECO:0000256" key="12">
    <source>
        <dbReference type="SAM" id="MobiDB-lite"/>
    </source>
</evidence>
<feature type="region of interest" description="Disordered" evidence="12">
    <location>
        <begin position="294"/>
        <end position="314"/>
    </location>
</feature>
<dbReference type="PANTHER" id="PTHR43066:SF1">
    <property type="entry name" value="RHOMBOID PROTEIN 2"/>
    <property type="match status" value="1"/>
</dbReference>
<evidence type="ECO:0000256" key="4">
    <source>
        <dbReference type="ARBA" id="ARBA00022692"/>
    </source>
</evidence>
<sequence>MGGGASRGMLPLLALHAASEYYRLPWKPPVTAALLTANVICYLRPAFLHHLIPSINEVWFNPYLILKHRDLKRFFLSAFYHLGESHLFYNMMSLLWKGVPLETSMGSAQFASMVAVLLTMSQGITLLLAQSLVLFFDYGRPFYSEYAAGFSGVLFAMKVVLNSQFEAYSYVHGVVVPTRYAAWAELIIIQLFVPGVSFLGHLGGILAGILYLKLRGLNSGSNPLTLIVDGIAGVLSFPARLAGRLFGNQRRRISGRGTTGRAQTGRRVSDVWRCQACTYDNSDILSECEMCGTSRSRPGLSYGRSSRNSGDLTHEEIRRRRLERFG</sequence>
<feature type="transmembrane region" description="Helical" evidence="13">
    <location>
        <begin position="224"/>
        <end position="243"/>
    </location>
</feature>
<dbReference type="FunFam" id="1.20.1540.10:FF:000026">
    <property type="entry name" value="Rhomboid-like protein 14, mitochondrial"/>
    <property type="match status" value="1"/>
</dbReference>
<dbReference type="PROSITE" id="PS50199">
    <property type="entry name" value="ZF_RANBP2_2"/>
    <property type="match status" value="1"/>
</dbReference>
<dbReference type="AlphaFoldDB" id="A0AAV8SSN2"/>
<evidence type="ECO:0000256" key="9">
    <source>
        <dbReference type="ARBA" id="ARBA00022989"/>
    </source>
</evidence>
<evidence type="ECO:0000256" key="11">
    <source>
        <dbReference type="PROSITE-ProRule" id="PRU00322"/>
    </source>
</evidence>
<dbReference type="PROSITE" id="PS01358">
    <property type="entry name" value="ZF_RANBP2_1"/>
    <property type="match status" value="1"/>
</dbReference>
<dbReference type="Pfam" id="PF01694">
    <property type="entry name" value="Rhomboid"/>
    <property type="match status" value="1"/>
</dbReference>
<evidence type="ECO:0000256" key="3">
    <source>
        <dbReference type="ARBA" id="ARBA00022670"/>
    </source>
</evidence>
<keyword evidence="5" id="KW-0479">Metal-binding</keyword>
<proteinExistence type="inferred from homology"/>
<dbReference type="PANTHER" id="PTHR43066">
    <property type="entry name" value="RHOMBOID-RELATED PROTEIN"/>
    <property type="match status" value="1"/>
</dbReference>
<keyword evidence="7" id="KW-0378">Hydrolase</keyword>
<dbReference type="Proteomes" id="UP001159364">
    <property type="component" value="Linkage Group LG09"/>
</dbReference>